<accession>A0ABW5WP48</accession>
<sequence>MNLNKTYYIIFLISLSWSCKSPESISNYKPSSNINTEFNTAYFQSSGSVYGTLDKAVYDQIKTAIELELSTTIPESKSILINFRQDGRNCFSMKNNGKSYLNNLKGNSKTSSRISSQNNAVDFFIFSKKSYFNDVIKMEENFFIDSGFFYQNIFTEHENCSAFLVIKPNGKFMKYYGVDYFTKAKNFLELD</sequence>
<reference evidence="2" key="1">
    <citation type="journal article" date="2019" name="Int. J. Syst. Evol. Microbiol.">
        <title>The Global Catalogue of Microorganisms (GCM) 10K type strain sequencing project: providing services to taxonomists for standard genome sequencing and annotation.</title>
        <authorList>
            <consortium name="The Broad Institute Genomics Platform"/>
            <consortium name="The Broad Institute Genome Sequencing Center for Infectious Disease"/>
            <person name="Wu L."/>
            <person name="Ma J."/>
        </authorList>
    </citation>
    <scope>NUCLEOTIDE SEQUENCE [LARGE SCALE GENOMIC DNA]</scope>
    <source>
        <strain evidence="2">KCTC 32141</strain>
    </source>
</reference>
<evidence type="ECO:0000313" key="2">
    <source>
        <dbReference type="Proteomes" id="UP001597533"/>
    </source>
</evidence>
<dbReference type="RefSeq" id="WP_183490507.1">
    <property type="nucleotide sequence ID" value="NZ_JBHUOV010000013.1"/>
</dbReference>
<comment type="caution">
    <text evidence="1">The sequence shown here is derived from an EMBL/GenBank/DDBJ whole genome shotgun (WGS) entry which is preliminary data.</text>
</comment>
<name>A0ABW5WP48_9FLAO</name>
<dbReference type="Proteomes" id="UP001597533">
    <property type="component" value="Unassembled WGS sequence"/>
</dbReference>
<organism evidence="1 2">
    <name type="scientific">Lacinutrix iliipiscaria</name>
    <dbReference type="NCBI Taxonomy" id="1230532"/>
    <lineage>
        <taxon>Bacteria</taxon>
        <taxon>Pseudomonadati</taxon>
        <taxon>Bacteroidota</taxon>
        <taxon>Flavobacteriia</taxon>
        <taxon>Flavobacteriales</taxon>
        <taxon>Flavobacteriaceae</taxon>
        <taxon>Lacinutrix</taxon>
    </lineage>
</organism>
<protein>
    <submittedName>
        <fullName evidence="1">Uncharacterized protein</fullName>
    </submittedName>
</protein>
<evidence type="ECO:0000313" key="1">
    <source>
        <dbReference type="EMBL" id="MFD2824507.1"/>
    </source>
</evidence>
<gene>
    <name evidence="1" type="ORF">ACFS5M_12565</name>
</gene>
<keyword evidence="2" id="KW-1185">Reference proteome</keyword>
<dbReference type="EMBL" id="JBHUOV010000013">
    <property type="protein sequence ID" value="MFD2824507.1"/>
    <property type="molecule type" value="Genomic_DNA"/>
</dbReference>
<proteinExistence type="predicted"/>